<dbReference type="Gene3D" id="2.130.10.10">
    <property type="entry name" value="YVTN repeat-like/Quinoprotein amine dehydrogenase"/>
    <property type="match status" value="2"/>
</dbReference>
<dbReference type="Gene3D" id="1.25.40.470">
    <property type="match status" value="1"/>
</dbReference>
<dbReference type="Pfam" id="PF08549">
    <property type="entry name" value="SWI-SNF_Ssr4_N"/>
    <property type="match status" value="1"/>
</dbReference>
<dbReference type="InterPro" id="IPR013859">
    <property type="entry name" value="Ssr4_N"/>
</dbReference>
<dbReference type="InterPro" id="IPR039857">
    <property type="entry name" value="Ift122/121"/>
</dbReference>
<evidence type="ECO:0000259" key="10">
    <source>
        <dbReference type="Pfam" id="PF23381"/>
    </source>
</evidence>
<feature type="compositionally biased region" description="Acidic residues" evidence="7">
    <location>
        <begin position="1386"/>
        <end position="1395"/>
    </location>
</feature>
<dbReference type="InterPro" id="IPR015943">
    <property type="entry name" value="WD40/YVTN_repeat-like_dom_sf"/>
</dbReference>
<evidence type="ECO:0000256" key="6">
    <source>
        <dbReference type="ARBA" id="ARBA00023273"/>
    </source>
</evidence>
<accession>A0ABR4NCS9</accession>
<evidence type="ECO:0000259" key="9">
    <source>
        <dbReference type="Pfam" id="PF23377"/>
    </source>
</evidence>
<evidence type="ECO:0000259" key="8">
    <source>
        <dbReference type="Pfam" id="PF08549"/>
    </source>
</evidence>
<comment type="caution">
    <text evidence="13">The sequence shown here is derived from an EMBL/GenBank/DDBJ whole genome shotgun (WGS) entry which is preliminary data.</text>
</comment>
<dbReference type="Pfam" id="PF23377">
    <property type="entry name" value="Beta-prop_IFT122_2nd"/>
    <property type="match status" value="1"/>
</dbReference>
<dbReference type="Proteomes" id="UP001527925">
    <property type="component" value="Unassembled WGS sequence"/>
</dbReference>
<evidence type="ECO:0000256" key="5">
    <source>
        <dbReference type="ARBA" id="ARBA00023069"/>
    </source>
</evidence>
<dbReference type="InterPro" id="IPR001680">
    <property type="entry name" value="WD40_rpt"/>
</dbReference>
<sequence length="1549" mass="174648">MRPFPTWSDKVQDAAGVPQPIYDVIFTLDGAQLVAGAGVEVLVYDASSGELLKALKAHRDAVLALCPLKGNGFASGAADKQVIIWSNKWEGTLKYSHNDTIQSLSQNPVTGLVLSCTASDFGLWAPDVKAVNKTKVPSRILCSSWTPDGQHFALGMYNGHISIRSRTGEEKVRIERGTSPVWSLAWSPAPDLELDVLAVADWSQKLSFFQINGRQVGKDRQLGFDPCSVSYFSSGEYLILGGSDRKVHLWTPDGIRIAPICERDGWIWSCRVRPKQNFIAVGSNDGTISVHQIVFNTVHGLYVDRYAFRQNMTDVVIQHLITDQRARIKCRDYVKKISVYKDRLAVQLPDRIIIYELFHDDAGDMHYRIKEKLQKNLECNLLVVTSQNIILCLERKLQMFSFIGEKEHEWVLDSLIRYIKVVGGPRGREGLLVGLKDGQVLKIFVDSPFPIPVIRQQAAIRCLDLNLSRTKLAIVDDQNMCLVYSVKTQELLYQEPNANSAAWNTEIDDMLCFSGNGILNVKVGNFPAHQQKMTGFVVGFKGPRIFCLNVYTMTTIDIPQTPALDRYMEKDDFLAAYQAACLGVPEADWRRLALEALERLHLDVAKKAFIRIRDFRFLEVIRAVEKLRIEGRRDNDLFLAQVTAYAGKYHEAARLFKRSGHIQRAIEMYTELNLWEYATQLAEETDGKTDDILKRKAQMQEDRKDMLAAAATYEQVGDFYRAIEILGPGGLLDRLIEIVRKLPKTAAKELERCAFYFRKHSSHALAIETFIKMSDVKSLLQLYIELQQWDDAFKIAETNPEFNEQIYLPYGHWLAMNDRFEEAQQFYIKAGRADEAIRVLKRLSENAVVQQRFDDAAFYLWTLSKEYLETIPPDLAEDQLSGVQRRALAQFKSCADLAQLYHAYHHIFRFVEDPFTFTLPESLLNMSKFVYLATAHRRAPPGVSRVYTLYTMAKIARNLGGFKLSRFALERLMMMRLPPKWQDAIDLATVTIRGKPHVDSEELQVVCYQCSSVNPPFNPKESACANCGEPFIPSMYSFHNLPLVQFGLEPGISAGEAERLIATDALAVDAGLAGSDLNLAAATPAGDKAAGAGTRIRGSEEALSQQLASLDRKDVNLGATDTYTPVPLARKKLLELSAHDVFVRKWSRRCVVPQYFRRVSPDEAKVAMCRSCQHFFLEDEWVSETFNKLAINILSLEGTQLPLPRAASMLIEILRTTSKTEPVIVDKPVDGTLFAFVLHPGDPVPHDGYGWLDDESAKRFTLENNVELEVFTRTMGFGPGDTMTSIQRFRFRIAAHPDYNLVHYLALPPKMSVLVASRPIRVQPRATLAPPGQRVQYQPVPPHMAQAVKRPAPSHHHAHAQSHQSSRKRTRPSAPVPARHAQQQPVDDDKEISGDELDAGYTRVISLERYKRNHMFMELLFSPHSAQYIVEPKMFPPMDKDELIKLNTTHEAEFAESRAGYLKKIEETRKTAMADWRILDDIRHAKTVRELDAVRDKIERKLGGRLVTSGGCATAVDLSEAHLRAGPALGVADPLAKHEHPLRPATAHA</sequence>
<dbReference type="EMBL" id="JADGIZ020000011">
    <property type="protein sequence ID" value="KAL2917328.1"/>
    <property type="molecule type" value="Genomic_DNA"/>
</dbReference>
<evidence type="ECO:0000256" key="7">
    <source>
        <dbReference type="SAM" id="MobiDB-lite"/>
    </source>
</evidence>
<evidence type="ECO:0000259" key="12">
    <source>
        <dbReference type="Pfam" id="PF25295"/>
    </source>
</evidence>
<gene>
    <name evidence="13" type="ORF">HK105_202992</name>
</gene>
<feature type="domain" description="IFT122 zinc ribbon" evidence="11">
    <location>
        <begin position="1000"/>
        <end position="1044"/>
    </location>
</feature>
<feature type="domain" description="IFT122 second beta-propeller" evidence="9">
    <location>
        <begin position="299"/>
        <end position="553"/>
    </location>
</feature>
<dbReference type="Pfam" id="PF25295">
    <property type="entry name" value="TPR_IFT122"/>
    <property type="match status" value="1"/>
</dbReference>
<evidence type="ECO:0000256" key="3">
    <source>
        <dbReference type="ARBA" id="ARBA00022574"/>
    </source>
</evidence>
<organism evidence="13 14">
    <name type="scientific">Polyrhizophydium stewartii</name>
    <dbReference type="NCBI Taxonomy" id="2732419"/>
    <lineage>
        <taxon>Eukaryota</taxon>
        <taxon>Fungi</taxon>
        <taxon>Fungi incertae sedis</taxon>
        <taxon>Chytridiomycota</taxon>
        <taxon>Chytridiomycota incertae sedis</taxon>
        <taxon>Chytridiomycetes</taxon>
        <taxon>Rhizophydiales</taxon>
        <taxon>Rhizophydiales incertae sedis</taxon>
        <taxon>Polyrhizophydium</taxon>
    </lineage>
</organism>
<dbReference type="InterPro" id="IPR056152">
    <property type="entry name" value="Beta-prop_IFT122_2nd"/>
</dbReference>
<evidence type="ECO:0000259" key="11">
    <source>
        <dbReference type="Pfam" id="PF25144"/>
    </source>
</evidence>
<evidence type="ECO:0000256" key="2">
    <source>
        <dbReference type="ARBA" id="ARBA00019442"/>
    </source>
</evidence>
<feature type="domain" description="IFT122 first beta-propeller" evidence="10">
    <location>
        <begin position="195"/>
        <end position="294"/>
    </location>
</feature>
<dbReference type="PANTHER" id="PTHR12764:SF4">
    <property type="entry name" value="INTRAFLAGELLAR TRANSPORT PROTEIN 122 HOMOLOG"/>
    <property type="match status" value="1"/>
</dbReference>
<dbReference type="SUPFAM" id="SSF101908">
    <property type="entry name" value="Putative isomerase YbhE"/>
    <property type="match status" value="1"/>
</dbReference>
<feature type="domain" description="Intraflagellar transport protein 122 homolog TPR" evidence="12">
    <location>
        <begin position="563"/>
        <end position="946"/>
    </location>
</feature>
<feature type="compositionally biased region" description="Basic residues" evidence="7">
    <location>
        <begin position="1352"/>
        <end position="1371"/>
    </location>
</feature>
<dbReference type="PANTHER" id="PTHR12764">
    <property type="entry name" value="WD REPEAT DOMAIN-RELATED"/>
    <property type="match status" value="1"/>
</dbReference>
<keyword evidence="4" id="KW-0677">Repeat</keyword>
<dbReference type="SMART" id="SM00320">
    <property type="entry name" value="WD40"/>
    <property type="match status" value="5"/>
</dbReference>
<feature type="domain" description="SWI/SNF and RSC complexes subunit Ssr4 N-terminal" evidence="8">
    <location>
        <begin position="1202"/>
        <end position="1295"/>
    </location>
</feature>
<dbReference type="InterPro" id="IPR056153">
    <property type="entry name" value="Beta-prop_IFT122_1st"/>
</dbReference>
<reference evidence="13 14" key="1">
    <citation type="submission" date="2023-09" db="EMBL/GenBank/DDBJ databases">
        <title>Pangenome analysis of Batrachochytrium dendrobatidis and related Chytrids.</title>
        <authorList>
            <person name="Yacoub M.N."/>
            <person name="Stajich J.E."/>
            <person name="James T.Y."/>
        </authorList>
    </citation>
    <scope>NUCLEOTIDE SEQUENCE [LARGE SCALE GENOMIC DNA]</scope>
    <source>
        <strain evidence="13 14">JEL0888</strain>
    </source>
</reference>
<proteinExistence type="predicted"/>
<keyword evidence="14" id="KW-1185">Reference proteome</keyword>
<name>A0ABR4NCS9_9FUNG</name>
<evidence type="ECO:0000313" key="13">
    <source>
        <dbReference type="EMBL" id="KAL2917328.1"/>
    </source>
</evidence>
<evidence type="ECO:0000313" key="14">
    <source>
        <dbReference type="Proteomes" id="UP001527925"/>
    </source>
</evidence>
<protein>
    <recommendedName>
        <fullName evidence="2">Intraflagellar transport protein 122 homolog</fullName>
    </recommendedName>
</protein>
<feature type="domain" description="IFT122 first beta-propeller" evidence="10">
    <location>
        <begin position="6"/>
        <end position="190"/>
    </location>
</feature>
<keyword evidence="5" id="KW-0969">Cilium</keyword>
<keyword evidence="6" id="KW-0966">Cell projection</keyword>
<feature type="region of interest" description="Disordered" evidence="7">
    <location>
        <begin position="1343"/>
        <end position="1395"/>
    </location>
</feature>
<dbReference type="SUPFAM" id="SSF50978">
    <property type="entry name" value="WD40 repeat-like"/>
    <property type="match status" value="1"/>
</dbReference>
<comment type="subcellular location">
    <subcellularLocation>
        <location evidence="1">Cell projection</location>
        <location evidence="1">Cilium</location>
    </subcellularLocation>
</comment>
<evidence type="ECO:0000256" key="1">
    <source>
        <dbReference type="ARBA" id="ARBA00004138"/>
    </source>
</evidence>
<dbReference type="Pfam" id="PF25144">
    <property type="entry name" value="Zn_ribbon_IFT122"/>
    <property type="match status" value="1"/>
</dbReference>
<dbReference type="InterPro" id="IPR056838">
    <property type="entry name" value="Zn_ribbon_IFT122"/>
</dbReference>
<dbReference type="InterPro" id="IPR036322">
    <property type="entry name" value="WD40_repeat_dom_sf"/>
</dbReference>
<dbReference type="InterPro" id="IPR057411">
    <property type="entry name" value="TPR_IFT122"/>
</dbReference>
<dbReference type="Pfam" id="PF23381">
    <property type="entry name" value="Beta-prop_IFT122_1st"/>
    <property type="match status" value="2"/>
</dbReference>
<keyword evidence="3" id="KW-0853">WD repeat</keyword>
<evidence type="ECO:0000256" key="4">
    <source>
        <dbReference type="ARBA" id="ARBA00022737"/>
    </source>
</evidence>